<comment type="cofactor">
    <cofactor evidence="1">
        <name>Mg(2+)</name>
        <dbReference type="ChEBI" id="CHEBI:18420"/>
    </cofactor>
</comment>
<keyword evidence="5" id="KW-0460">Magnesium</keyword>
<organism evidence="7 8">
    <name type="scientific">Microbacterium oleivorans</name>
    <dbReference type="NCBI Taxonomy" id="273677"/>
    <lineage>
        <taxon>Bacteria</taxon>
        <taxon>Bacillati</taxon>
        <taxon>Actinomycetota</taxon>
        <taxon>Actinomycetes</taxon>
        <taxon>Micrococcales</taxon>
        <taxon>Microbacteriaceae</taxon>
        <taxon>Microbacterium</taxon>
    </lineage>
</organism>
<dbReference type="CDD" id="cd00685">
    <property type="entry name" value="Trans_IPPS_HT"/>
    <property type="match status" value="1"/>
</dbReference>
<evidence type="ECO:0000256" key="4">
    <source>
        <dbReference type="ARBA" id="ARBA00022723"/>
    </source>
</evidence>
<keyword evidence="4" id="KW-0479">Metal-binding</keyword>
<dbReference type="GO" id="GO:0008299">
    <property type="term" value="P:isoprenoid biosynthetic process"/>
    <property type="evidence" value="ECO:0007669"/>
    <property type="project" value="InterPro"/>
</dbReference>
<comment type="caution">
    <text evidence="7">The sequence shown here is derived from an EMBL/GenBank/DDBJ whole genome shotgun (WGS) entry which is preliminary data.</text>
</comment>
<dbReference type="PATRIC" id="fig|273677.3.peg.1045"/>
<comment type="similarity">
    <text evidence="2 6">Belongs to the FPP/GGPP synthase family.</text>
</comment>
<dbReference type="SFLD" id="SFLDG01017">
    <property type="entry name" value="Polyprenyl_Transferase_Like"/>
    <property type="match status" value="1"/>
</dbReference>
<accession>A0A031FTD4</accession>
<evidence type="ECO:0000256" key="5">
    <source>
        <dbReference type="ARBA" id="ARBA00022842"/>
    </source>
</evidence>
<dbReference type="AlphaFoldDB" id="A0A031FTD4"/>
<keyword evidence="8" id="KW-1185">Reference proteome</keyword>
<name>A0A031FTD4_9MICO</name>
<dbReference type="InterPro" id="IPR033749">
    <property type="entry name" value="Polyprenyl_synt_CS"/>
</dbReference>
<evidence type="ECO:0000256" key="2">
    <source>
        <dbReference type="ARBA" id="ARBA00006706"/>
    </source>
</evidence>
<evidence type="ECO:0000313" key="7">
    <source>
        <dbReference type="EMBL" id="EZP28089.1"/>
    </source>
</evidence>
<dbReference type="Gene3D" id="1.10.600.10">
    <property type="entry name" value="Farnesyl Diphosphate Synthase"/>
    <property type="match status" value="1"/>
</dbReference>
<reference evidence="7 8" key="1">
    <citation type="submission" date="2014-03" db="EMBL/GenBank/DDBJ databases">
        <title>Draft Genome Sequences of 13 Willow Endophytes.</title>
        <authorList>
            <person name="Gan H.Y."/>
            <person name="Gan H.M."/>
            <person name="Savka M.A."/>
            <person name="Hudson A.O."/>
        </authorList>
    </citation>
    <scope>NUCLEOTIDE SEQUENCE [LARGE SCALE GENOMIC DNA]</scope>
    <source>
        <strain evidence="7 8">RIT293</strain>
    </source>
</reference>
<dbReference type="PANTHER" id="PTHR12001:SF69">
    <property type="entry name" value="ALL TRANS-POLYPRENYL-DIPHOSPHATE SYNTHASE PDSS1"/>
    <property type="match status" value="1"/>
</dbReference>
<dbReference type="SUPFAM" id="SSF48576">
    <property type="entry name" value="Terpenoid synthases"/>
    <property type="match status" value="1"/>
</dbReference>
<dbReference type="OrthoDB" id="4497239at2"/>
<dbReference type="Pfam" id="PF00348">
    <property type="entry name" value="polyprenyl_synt"/>
    <property type="match status" value="1"/>
</dbReference>
<proteinExistence type="inferred from homology"/>
<dbReference type="eggNOG" id="COG0142">
    <property type="taxonomic scope" value="Bacteria"/>
</dbReference>
<protein>
    <submittedName>
        <fullName evidence="7">Polyprenyl synthetase</fullName>
    </submittedName>
</protein>
<dbReference type="EMBL" id="JFYO01000004">
    <property type="protein sequence ID" value="EZP28089.1"/>
    <property type="molecule type" value="Genomic_DNA"/>
</dbReference>
<evidence type="ECO:0000256" key="1">
    <source>
        <dbReference type="ARBA" id="ARBA00001946"/>
    </source>
</evidence>
<dbReference type="InterPro" id="IPR008949">
    <property type="entry name" value="Isoprenoid_synthase_dom_sf"/>
</dbReference>
<sequence>MTPRPGTPGSQIASRLGVTERIFVGPRMRKLLTTVEEGLDLVEERLAGELKVGDSLADVTSRYLYEAGGKRMRPMLAILTAQLGSGVTDDVLAGATALEMTHLGSLYHDDVMDEADRRRGVPSAHAVWGNNVAILTGDLLFSRASQLMAQVGERAIRLQADTFERLVLGQMHETVGAQPGDDPVEFYLQVLSDKTGSLIAAAAETGVVFSDASDDYAAPVREFGERIGVAFQLLDDVIDLSADPAETGKVPGTDLRAGVPTMPYLLLGRATDPASQALKVTIDEGVARISDGADPAILDQPLAQLRVHPATEATRQLAHEWSDRAVAALAPLPDGLVREALTRFAQVVVDRSS</sequence>
<dbReference type="InterPro" id="IPR000092">
    <property type="entry name" value="Polyprenyl_synt"/>
</dbReference>
<evidence type="ECO:0000313" key="8">
    <source>
        <dbReference type="Proteomes" id="UP000024001"/>
    </source>
</evidence>
<dbReference type="GO" id="GO:0046872">
    <property type="term" value="F:metal ion binding"/>
    <property type="evidence" value="ECO:0007669"/>
    <property type="project" value="UniProtKB-KW"/>
</dbReference>
<dbReference type="PANTHER" id="PTHR12001">
    <property type="entry name" value="GERANYLGERANYL PYROPHOSPHATE SYNTHASE"/>
    <property type="match status" value="1"/>
</dbReference>
<dbReference type="RefSeq" id="WP_036310137.1">
    <property type="nucleotide sequence ID" value="NZ_JFYO01000004.1"/>
</dbReference>
<gene>
    <name evidence="7" type="ORF">BW34_01066</name>
</gene>
<dbReference type="Proteomes" id="UP000024001">
    <property type="component" value="Unassembled WGS sequence"/>
</dbReference>
<dbReference type="PROSITE" id="PS00444">
    <property type="entry name" value="POLYPRENYL_SYNTHASE_2"/>
    <property type="match status" value="1"/>
</dbReference>
<dbReference type="GO" id="GO:0004659">
    <property type="term" value="F:prenyltransferase activity"/>
    <property type="evidence" value="ECO:0007669"/>
    <property type="project" value="InterPro"/>
</dbReference>
<evidence type="ECO:0000256" key="3">
    <source>
        <dbReference type="ARBA" id="ARBA00022679"/>
    </source>
</evidence>
<dbReference type="SFLD" id="SFLDS00005">
    <property type="entry name" value="Isoprenoid_Synthase_Type_I"/>
    <property type="match status" value="1"/>
</dbReference>
<keyword evidence="3 6" id="KW-0808">Transferase</keyword>
<evidence type="ECO:0000256" key="6">
    <source>
        <dbReference type="RuleBase" id="RU004466"/>
    </source>
</evidence>